<sequence length="674" mass="73177">MFASACGGGEETGVTPPPATPAPPAPVATAPSPPPKPAIDYAALERDEVNRRALHHNLPLYWVADKNGNKTVDPDEVVSLLFYGGNGTRNVPRWVENGKFTPAFEDAFSKVLQGEPAPKADLAPAEGERRKLVAQDLDQGFPTLVRTDLTTLSADEKSFVKHIFAAADLVDTLYLTQKGVLGLEKNLPADDPASAALFFRNRGPRCAGAKTEKNPACTPLPGITKVPVDVYPRPLQAQAKFCETIEKAPNAKKLLEPFSAVREIGGKLEPVPYGQAYKELTSAIANELRAAAGALTDPKESALKTYVTAAAQAFTDDNWLPADEAWSKMNAQNSKFYLRIAPDETYWEPCSHKAGFHVAFALINRDSLIWQDKLTPVQQEMEQNLAARIGAPYKARKVTFHLPDFIDIIINAGDDRQPIGGTAGQSLPNWGPVANEGRGRTMVMSNLFADPDSLRFRRRASESLLTKETMALYDDDPKASLLSTILHEATHNLGPHADYVYKGKTGPQSFGGSIASMMEELKAQTGALYFTDFLKKKNIISPDVAMHTYVSTLGWTFGQISRGMYTSTGERKPYSQLAAIQLGILMDEGAVTFDPNGRAANGKDQGAFTVHPEKMVPAIEKMAKTVGSIKATGNKDAALALTKKYVDGKVVPIDLIIARVLREPKASLVYSVEL</sequence>
<keyword evidence="2" id="KW-0378">Hydrolase</keyword>
<dbReference type="InterPro" id="IPR018247">
    <property type="entry name" value="EF_Hand_1_Ca_BS"/>
</dbReference>
<keyword evidence="1" id="KW-0479">Metal-binding</keyword>
<evidence type="ECO:0000313" key="5">
    <source>
        <dbReference type="Proteomes" id="UP001379533"/>
    </source>
</evidence>
<dbReference type="PANTHER" id="PTHR23422">
    <property type="entry name" value="DIPEPTIDYL PEPTIDASE III-RELATED"/>
    <property type="match status" value="1"/>
</dbReference>
<evidence type="ECO:0008006" key="6">
    <source>
        <dbReference type="Google" id="ProtNLM"/>
    </source>
</evidence>
<dbReference type="PROSITE" id="PS00018">
    <property type="entry name" value="EF_HAND_1"/>
    <property type="match status" value="1"/>
</dbReference>
<dbReference type="InterPro" id="IPR039461">
    <property type="entry name" value="Peptidase_M49"/>
</dbReference>
<name>A0ABZ2KMP5_9BACT</name>
<organism evidence="4 5">
    <name type="scientific">Pendulispora brunnea</name>
    <dbReference type="NCBI Taxonomy" id="2905690"/>
    <lineage>
        <taxon>Bacteria</taxon>
        <taxon>Pseudomonadati</taxon>
        <taxon>Myxococcota</taxon>
        <taxon>Myxococcia</taxon>
        <taxon>Myxococcales</taxon>
        <taxon>Sorangiineae</taxon>
        <taxon>Pendulisporaceae</taxon>
        <taxon>Pendulispora</taxon>
    </lineage>
</organism>
<keyword evidence="5" id="KW-1185">Reference proteome</keyword>
<evidence type="ECO:0000256" key="1">
    <source>
        <dbReference type="ARBA" id="ARBA00022723"/>
    </source>
</evidence>
<protein>
    <recommendedName>
        <fullName evidence="6">Nudix hydrolase 3</fullName>
    </recommendedName>
</protein>
<evidence type="ECO:0000256" key="3">
    <source>
        <dbReference type="SAM" id="MobiDB-lite"/>
    </source>
</evidence>
<evidence type="ECO:0000313" key="4">
    <source>
        <dbReference type="EMBL" id="WXA98875.1"/>
    </source>
</evidence>
<feature type="compositionally biased region" description="Gly residues" evidence="3">
    <location>
        <begin position="1"/>
        <end position="11"/>
    </location>
</feature>
<dbReference type="EMBL" id="CP089982">
    <property type="protein sequence ID" value="WXA98875.1"/>
    <property type="molecule type" value="Genomic_DNA"/>
</dbReference>
<feature type="compositionally biased region" description="Pro residues" evidence="3">
    <location>
        <begin position="15"/>
        <end position="37"/>
    </location>
</feature>
<dbReference type="Proteomes" id="UP001379533">
    <property type="component" value="Chromosome"/>
</dbReference>
<gene>
    <name evidence="4" type="ORF">LZC95_18880</name>
</gene>
<feature type="region of interest" description="Disordered" evidence="3">
    <location>
        <begin position="1"/>
        <end position="37"/>
    </location>
</feature>
<proteinExistence type="predicted"/>
<reference evidence="4 5" key="1">
    <citation type="submission" date="2021-12" db="EMBL/GenBank/DDBJ databases">
        <title>Discovery of the Pendulisporaceae a myxobacterial family with distinct sporulation behavior and unique specialized metabolism.</title>
        <authorList>
            <person name="Garcia R."/>
            <person name="Popoff A."/>
            <person name="Bader C.D."/>
            <person name="Loehr J."/>
            <person name="Walesch S."/>
            <person name="Walt C."/>
            <person name="Boldt J."/>
            <person name="Bunk B."/>
            <person name="Haeckl F.J.F.P.J."/>
            <person name="Gunesch A.P."/>
            <person name="Birkelbach J."/>
            <person name="Nuebel U."/>
            <person name="Pietschmann T."/>
            <person name="Bach T."/>
            <person name="Mueller R."/>
        </authorList>
    </citation>
    <scope>NUCLEOTIDE SEQUENCE [LARGE SCALE GENOMIC DNA]</scope>
    <source>
        <strain evidence="4 5">MSr12523</strain>
    </source>
</reference>
<dbReference type="RefSeq" id="WP_394849498.1">
    <property type="nucleotide sequence ID" value="NZ_CP089982.1"/>
</dbReference>
<dbReference type="PANTHER" id="PTHR23422:SF9">
    <property type="entry name" value="ZN-DEPENDENT HYDROLASE"/>
    <property type="match status" value="1"/>
</dbReference>
<accession>A0ABZ2KMP5</accession>
<evidence type="ECO:0000256" key="2">
    <source>
        <dbReference type="ARBA" id="ARBA00022801"/>
    </source>
</evidence>